<dbReference type="AlphaFoldDB" id="A0A1N7RPT3"/>
<dbReference type="EMBL" id="CYGY02000011">
    <property type="protein sequence ID" value="SIT37118.1"/>
    <property type="molecule type" value="Genomic_DNA"/>
</dbReference>
<accession>A0A1N7RPT3</accession>
<name>A0A1N7RPT3_9BURK</name>
<gene>
    <name evidence="1" type="ORF">BN2476_110110</name>
</gene>
<proteinExistence type="predicted"/>
<evidence type="ECO:0000313" key="2">
    <source>
        <dbReference type="Proteomes" id="UP000195569"/>
    </source>
</evidence>
<reference evidence="1" key="1">
    <citation type="submission" date="2016-12" db="EMBL/GenBank/DDBJ databases">
        <authorList>
            <person name="Moulin L."/>
        </authorList>
    </citation>
    <scope>NUCLEOTIDE SEQUENCE [LARGE SCALE GENOMIC DNA]</scope>
    <source>
        <strain evidence="1">STM 7183</strain>
    </source>
</reference>
<sequence>MAVDFGRGMGVRRSMMVVVKSGGTLRQQLALVASGKPMSAFRPYPTLERAVLYFSNVSDC</sequence>
<protein>
    <submittedName>
        <fullName evidence="1">Uncharacterized protein</fullName>
    </submittedName>
</protein>
<comment type="caution">
    <text evidence="1">The sequence shown here is derived from an EMBL/GenBank/DDBJ whole genome shotgun (WGS) entry which is preliminary data.</text>
</comment>
<dbReference type="Proteomes" id="UP000195569">
    <property type="component" value="Unassembled WGS sequence"/>
</dbReference>
<keyword evidence="2" id="KW-1185">Reference proteome</keyword>
<organism evidence="1 2">
    <name type="scientific">Paraburkholderia piptadeniae</name>
    <dbReference type="NCBI Taxonomy" id="1701573"/>
    <lineage>
        <taxon>Bacteria</taxon>
        <taxon>Pseudomonadati</taxon>
        <taxon>Pseudomonadota</taxon>
        <taxon>Betaproteobacteria</taxon>
        <taxon>Burkholderiales</taxon>
        <taxon>Burkholderiaceae</taxon>
        <taxon>Paraburkholderia</taxon>
    </lineage>
</organism>
<evidence type="ECO:0000313" key="1">
    <source>
        <dbReference type="EMBL" id="SIT37118.1"/>
    </source>
</evidence>